<comment type="caution">
    <text evidence="1">The sequence shown here is derived from an EMBL/GenBank/DDBJ whole genome shotgun (WGS) entry which is preliminary data.</text>
</comment>
<dbReference type="Proteomes" id="UP001630127">
    <property type="component" value="Unassembled WGS sequence"/>
</dbReference>
<gene>
    <name evidence="1" type="ORF">ACH5RR_032917</name>
</gene>
<evidence type="ECO:0000313" key="2">
    <source>
        <dbReference type="Proteomes" id="UP001630127"/>
    </source>
</evidence>
<dbReference type="EMBL" id="JBJUIK010000013">
    <property type="protein sequence ID" value="KAL3507535.1"/>
    <property type="molecule type" value="Genomic_DNA"/>
</dbReference>
<organism evidence="1 2">
    <name type="scientific">Cinchona calisaya</name>
    <dbReference type="NCBI Taxonomy" id="153742"/>
    <lineage>
        <taxon>Eukaryota</taxon>
        <taxon>Viridiplantae</taxon>
        <taxon>Streptophyta</taxon>
        <taxon>Embryophyta</taxon>
        <taxon>Tracheophyta</taxon>
        <taxon>Spermatophyta</taxon>
        <taxon>Magnoliopsida</taxon>
        <taxon>eudicotyledons</taxon>
        <taxon>Gunneridae</taxon>
        <taxon>Pentapetalae</taxon>
        <taxon>asterids</taxon>
        <taxon>lamiids</taxon>
        <taxon>Gentianales</taxon>
        <taxon>Rubiaceae</taxon>
        <taxon>Cinchonoideae</taxon>
        <taxon>Cinchoneae</taxon>
        <taxon>Cinchona</taxon>
    </lineage>
</organism>
<sequence length="93" mass="10319">MFGSLPGNSTSSIRLSTSFGIGSVLTEFYPVMPTSINELIEVAPIGTEVRKDQDATTVTANFLWQRWKDGNKVVCSKENPILIQTVNRALDEW</sequence>
<reference evidence="1 2" key="1">
    <citation type="submission" date="2024-11" db="EMBL/GenBank/DDBJ databases">
        <title>A near-complete genome assembly of Cinchona calisaya.</title>
        <authorList>
            <person name="Lian D.C."/>
            <person name="Zhao X.W."/>
            <person name="Wei L."/>
        </authorList>
    </citation>
    <scope>NUCLEOTIDE SEQUENCE [LARGE SCALE GENOMIC DNA]</scope>
    <source>
        <tissue evidence="1">Nenye</tissue>
    </source>
</reference>
<protein>
    <submittedName>
        <fullName evidence="1">Uncharacterized protein</fullName>
    </submittedName>
</protein>
<proteinExistence type="predicted"/>
<dbReference type="AlphaFoldDB" id="A0ABD2YNM6"/>
<name>A0ABD2YNM6_9GENT</name>
<keyword evidence="2" id="KW-1185">Reference proteome</keyword>
<accession>A0ABD2YNM6</accession>
<evidence type="ECO:0000313" key="1">
    <source>
        <dbReference type="EMBL" id="KAL3507535.1"/>
    </source>
</evidence>